<dbReference type="AlphaFoldDB" id="A0AAJ0LXQ5"/>
<evidence type="ECO:0000313" key="2">
    <source>
        <dbReference type="EMBL" id="KAK3059114.1"/>
    </source>
</evidence>
<keyword evidence="3" id="KW-1185">Reference proteome</keyword>
<feature type="region of interest" description="Disordered" evidence="1">
    <location>
        <begin position="90"/>
        <end position="111"/>
    </location>
</feature>
<protein>
    <submittedName>
        <fullName evidence="2">Uncharacterized protein</fullName>
    </submittedName>
</protein>
<sequence>MPCRPPKRLRIILRTRAFSTTPTPQRLGAQTYAQEWQTGSYHFNKSHTKTLPVAAKRTDELLTNWMTQQKRRSGQTEQLLRNAITTQRRKTDTVLHGEGLRGSGGGDGVCV</sequence>
<feature type="compositionally biased region" description="Gly residues" evidence="1">
    <location>
        <begin position="100"/>
        <end position="111"/>
    </location>
</feature>
<dbReference type="Proteomes" id="UP001271007">
    <property type="component" value="Unassembled WGS sequence"/>
</dbReference>
<dbReference type="EMBL" id="JAWDJX010000001">
    <property type="protein sequence ID" value="KAK3059114.1"/>
    <property type="molecule type" value="Genomic_DNA"/>
</dbReference>
<name>A0AAJ0LXQ5_9PEZI</name>
<comment type="caution">
    <text evidence="2">The sequence shown here is derived from an EMBL/GenBank/DDBJ whole genome shotgun (WGS) entry which is preliminary data.</text>
</comment>
<accession>A0AAJ0LXQ5</accession>
<organism evidence="2 3">
    <name type="scientific">Extremus antarcticus</name>
    <dbReference type="NCBI Taxonomy" id="702011"/>
    <lineage>
        <taxon>Eukaryota</taxon>
        <taxon>Fungi</taxon>
        <taxon>Dikarya</taxon>
        <taxon>Ascomycota</taxon>
        <taxon>Pezizomycotina</taxon>
        <taxon>Dothideomycetes</taxon>
        <taxon>Dothideomycetidae</taxon>
        <taxon>Mycosphaerellales</taxon>
        <taxon>Extremaceae</taxon>
        <taxon>Extremus</taxon>
    </lineage>
</organism>
<reference evidence="2" key="1">
    <citation type="submission" date="2023-04" db="EMBL/GenBank/DDBJ databases">
        <title>Black Yeasts Isolated from many extreme environments.</title>
        <authorList>
            <person name="Coleine C."/>
            <person name="Stajich J.E."/>
            <person name="Selbmann L."/>
        </authorList>
    </citation>
    <scope>NUCLEOTIDE SEQUENCE</scope>
    <source>
        <strain evidence="2">CCFEE 5312</strain>
    </source>
</reference>
<evidence type="ECO:0000313" key="3">
    <source>
        <dbReference type="Proteomes" id="UP001271007"/>
    </source>
</evidence>
<gene>
    <name evidence="2" type="ORF">LTR09_000680</name>
</gene>
<proteinExistence type="predicted"/>
<feature type="compositionally biased region" description="Basic and acidic residues" evidence="1">
    <location>
        <begin position="90"/>
        <end position="99"/>
    </location>
</feature>
<evidence type="ECO:0000256" key="1">
    <source>
        <dbReference type="SAM" id="MobiDB-lite"/>
    </source>
</evidence>